<dbReference type="Proteomes" id="UP000215896">
    <property type="component" value="Unassembled WGS sequence"/>
</dbReference>
<reference evidence="1 2" key="1">
    <citation type="submission" date="2017-07" db="EMBL/GenBank/DDBJ databases">
        <title>Draft whole genome sequences of clinical Proprionibacteriaceae strains.</title>
        <authorList>
            <person name="Bernier A.-M."/>
            <person name="Bernard K."/>
            <person name="Domingo M.-C."/>
        </authorList>
    </citation>
    <scope>NUCLEOTIDE SEQUENCE [LARGE SCALE GENOMIC DNA]</scope>
    <source>
        <strain evidence="1 2">NML 030167</strain>
    </source>
</reference>
<protein>
    <submittedName>
        <fullName evidence="1">Uncharacterized protein</fullName>
    </submittedName>
</protein>
<dbReference type="EMBL" id="NMVO01000012">
    <property type="protein sequence ID" value="OYO14867.1"/>
    <property type="molecule type" value="Genomic_DNA"/>
</dbReference>
<keyword evidence="2" id="KW-1185">Reference proteome</keyword>
<dbReference type="RefSeq" id="WP_094356521.1">
    <property type="nucleotide sequence ID" value="NZ_NMVK01000008.1"/>
</dbReference>
<evidence type="ECO:0000313" key="2">
    <source>
        <dbReference type="Proteomes" id="UP000215896"/>
    </source>
</evidence>
<gene>
    <name evidence="1" type="ORF">CGZ94_09360</name>
</gene>
<proteinExistence type="predicted"/>
<dbReference type="AlphaFoldDB" id="A0A255GG87"/>
<name>A0A255GG87_9ACTN</name>
<organism evidence="1 2">
    <name type="scientific">Enemella evansiae</name>
    <dbReference type="NCBI Taxonomy" id="2016499"/>
    <lineage>
        <taxon>Bacteria</taxon>
        <taxon>Bacillati</taxon>
        <taxon>Actinomycetota</taxon>
        <taxon>Actinomycetes</taxon>
        <taxon>Propionibacteriales</taxon>
        <taxon>Propionibacteriaceae</taxon>
        <taxon>Enemella</taxon>
    </lineage>
</organism>
<evidence type="ECO:0000313" key="1">
    <source>
        <dbReference type="EMBL" id="OYO14867.1"/>
    </source>
</evidence>
<comment type="caution">
    <text evidence="1">The sequence shown here is derived from an EMBL/GenBank/DDBJ whole genome shotgun (WGS) entry which is preliminary data.</text>
</comment>
<accession>A0A255GG87</accession>
<dbReference type="OrthoDB" id="4774211at2"/>
<sequence length="81" mass="8807">METIEIDCGTCIARPKACSDCVISVLMGVPEDRHDRVELATEEQEALAVLADQGLVPPLRLVRPVPPEEPESLPVRFAGNL</sequence>